<proteinExistence type="predicted"/>
<dbReference type="AlphaFoldDB" id="A0A419SAV9"/>
<dbReference type="OrthoDB" id="1354335at2"/>
<sequence length="160" mass="18360">MKNILLTLIAFIGLSSCKKETIENNIKNDPKFATELRLSPESVKLDGHNLILIPYLWRDFMPISEEDGKKMVCSNKLTESNGMTIPNTIVLKKQYLIKDNDIWTANYNEVRRNTAFIVEGIVRNGPKWGPNVRVDVVCEFEDKGKTYRILAESQLINRTD</sequence>
<keyword evidence="2" id="KW-1185">Reference proteome</keyword>
<accession>A0A419SAV9</accession>
<reference evidence="1 2" key="1">
    <citation type="submission" date="2016-07" db="EMBL/GenBank/DDBJ databases">
        <title>Genome of Pelobium manganitolerans.</title>
        <authorList>
            <person name="Wu S."/>
            <person name="Wang G."/>
        </authorList>
    </citation>
    <scope>NUCLEOTIDE SEQUENCE [LARGE SCALE GENOMIC DNA]</scope>
    <source>
        <strain evidence="1 2">YS-25</strain>
    </source>
</reference>
<protein>
    <recommendedName>
        <fullName evidence="3">Lipoprotein</fullName>
    </recommendedName>
</protein>
<evidence type="ECO:0000313" key="1">
    <source>
        <dbReference type="EMBL" id="RKD19586.1"/>
    </source>
</evidence>
<dbReference type="Proteomes" id="UP000283433">
    <property type="component" value="Unassembled WGS sequence"/>
</dbReference>
<dbReference type="PROSITE" id="PS51257">
    <property type="entry name" value="PROKAR_LIPOPROTEIN"/>
    <property type="match status" value="1"/>
</dbReference>
<evidence type="ECO:0008006" key="3">
    <source>
        <dbReference type="Google" id="ProtNLM"/>
    </source>
</evidence>
<dbReference type="EMBL" id="MBTA01000002">
    <property type="protein sequence ID" value="RKD19586.1"/>
    <property type="molecule type" value="Genomic_DNA"/>
</dbReference>
<comment type="caution">
    <text evidence="1">The sequence shown here is derived from an EMBL/GenBank/DDBJ whole genome shotgun (WGS) entry which is preliminary data.</text>
</comment>
<evidence type="ECO:0000313" key="2">
    <source>
        <dbReference type="Proteomes" id="UP000283433"/>
    </source>
</evidence>
<organism evidence="1 2">
    <name type="scientific">Pelobium manganitolerans</name>
    <dbReference type="NCBI Taxonomy" id="1842495"/>
    <lineage>
        <taxon>Bacteria</taxon>
        <taxon>Pseudomonadati</taxon>
        <taxon>Bacteroidota</taxon>
        <taxon>Sphingobacteriia</taxon>
        <taxon>Sphingobacteriales</taxon>
        <taxon>Sphingobacteriaceae</taxon>
        <taxon>Pelobium</taxon>
    </lineage>
</organism>
<name>A0A419SAV9_9SPHI</name>
<dbReference type="RefSeq" id="WP_120180520.1">
    <property type="nucleotide sequence ID" value="NZ_MBTA01000002.1"/>
</dbReference>
<gene>
    <name evidence="1" type="ORF">BCY91_13400</name>
</gene>